<evidence type="ECO:0000256" key="1">
    <source>
        <dbReference type="PROSITE-ProRule" id="PRU00135"/>
    </source>
</evidence>
<evidence type="ECO:0000259" key="2">
    <source>
        <dbReference type="PROSITE" id="PS50212"/>
    </source>
</evidence>
<dbReference type="SUPFAM" id="SSF48366">
    <property type="entry name" value="Ras GEF"/>
    <property type="match status" value="1"/>
</dbReference>
<keyword evidence="1" id="KW-0344">Guanine-nucleotide releasing factor</keyword>
<sequence>MDTLETREKDLTLTKRDTSAFMAAIFNWVCGDPAPPTTKTQLLLLCIHEPAFFFASSYPIPLETQTPGLTWALVTSLCPLSLVLTHFGEQHAELVGTPRACVSKGCWCPKTQKTGLMKGHRHKKLPGAGGCFLAVSRLPKAQASGDLSGEESVAPGETGSRVSQDACGHFLRGVKVGNIGAEGRSAKVPLQDEKESSLTLDTQACLEFLKMEVRESMVNHLVRSLLQGNSSFLHEFLKNCQVFGTTQQVLDLLLKRFVHPLVGQGSSIWLGFGNALHHLVTQFAV</sequence>
<evidence type="ECO:0000313" key="4">
    <source>
        <dbReference type="RefSeq" id="XP_021096324.1"/>
    </source>
</evidence>
<organism evidence="3 4">
    <name type="scientific">Heterocephalus glaber</name>
    <name type="common">Naked mole rat</name>
    <dbReference type="NCBI Taxonomy" id="10181"/>
    <lineage>
        <taxon>Eukaryota</taxon>
        <taxon>Metazoa</taxon>
        <taxon>Chordata</taxon>
        <taxon>Craniata</taxon>
        <taxon>Vertebrata</taxon>
        <taxon>Euteleostomi</taxon>
        <taxon>Mammalia</taxon>
        <taxon>Eutheria</taxon>
        <taxon>Euarchontoglires</taxon>
        <taxon>Glires</taxon>
        <taxon>Rodentia</taxon>
        <taxon>Hystricomorpha</taxon>
        <taxon>Bathyergidae</taxon>
        <taxon>Heterocephalus</taxon>
    </lineage>
</organism>
<dbReference type="GO" id="GO:0005085">
    <property type="term" value="F:guanyl-nucleotide exchange factor activity"/>
    <property type="evidence" value="ECO:0007669"/>
    <property type="project" value="UniProtKB-KW"/>
</dbReference>
<name>A0AAX6RIT1_HETGA</name>
<evidence type="ECO:0000313" key="3">
    <source>
        <dbReference type="Proteomes" id="UP000694906"/>
    </source>
</evidence>
<reference evidence="4" key="1">
    <citation type="submission" date="2025-08" db="UniProtKB">
        <authorList>
            <consortium name="RefSeq"/>
        </authorList>
    </citation>
    <scope>IDENTIFICATION</scope>
</reference>
<dbReference type="Gene3D" id="1.20.870.10">
    <property type="entry name" value="Son of sevenless (SoS) protein Chain: S domain 1"/>
    <property type="match status" value="1"/>
</dbReference>
<dbReference type="PROSITE" id="PS50212">
    <property type="entry name" value="RASGEF_NTER"/>
    <property type="match status" value="1"/>
</dbReference>
<gene>
    <name evidence="4" type="primary">LOC110344965</name>
</gene>
<dbReference type="InterPro" id="IPR023578">
    <property type="entry name" value="Ras_GEF_dom_sf"/>
</dbReference>
<protein>
    <submittedName>
        <fullName evidence="4">Uncharacterized protein LOC110344965</fullName>
    </submittedName>
</protein>
<dbReference type="GeneID" id="110344965"/>
<dbReference type="RefSeq" id="XP_021096324.1">
    <property type="nucleotide sequence ID" value="XM_021240665.1"/>
</dbReference>
<accession>A0AAX6RIT1</accession>
<dbReference type="InterPro" id="IPR000651">
    <property type="entry name" value="Ras-like_Gua-exchang_fac_N"/>
</dbReference>
<keyword evidence="3" id="KW-1185">Reference proteome</keyword>
<proteinExistence type="predicted"/>
<feature type="domain" description="N-terminal Ras-GEF" evidence="2">
    <location>
        <begin position="205"/>
        <end position="285"/>
    </location>
</feature>
<dbReference type="Proteomes" id="UP000694906">
    <property type="component" value="Unplaced"/>
</dbReference>
<dbReference type="AlphaFoldDB" id="A0AAX6RIT1"/>